<dbReference type="PANTHER" id="PTHR30404:SF0">
    <property type="entry name" value="N-ACETYLMURAMOYL-L-ALANINE AMIDASE AMIC"/>
    <property type="match status" value="1"/>
</dbReference>
<gene>
    <name evidence="3" type="ORF">GBAR_LOCUS24989</name>
</gene>
<dbReference type="InterPro" id="IPR002508">
    <property type="entry name" value="MurNAc-LAA_cat"/>
</dbReference>
<feature type="domain" description="MurNAc-LAA" evidence="2">
    <location>
        <begin position="125"/>
        <end position="238"/>
    </location>
</feature>
<evidence type="ECO:0000256" key="1">
    <source>
        <dbReference type="ARBA" id="ARBA00022801"/>
    </source>
</evidence>
<dbReference type="CDD" id="cd02696">
    <property type="entry name" value="MurNAc-LAA"/>
    <property type="match status" value="1"/>
</dbReference>
<evidence type="ECO:0000313" key="4">
    <source>
        <dbReference type="Proteomes" id="UP001174909"/>
    </source>
</evidence>
<proteinExistence type="predicted"/>
<keyword evidence="4" id="KW-1185">Reference proteome</keyword>
<protein>
    <recommendedName>
        <fullName evidence="2">MurNAc-LAA domain-containing protein</fullName>
    </recommendedName>
</protein>
<evidence type="ECO:0000259" key="2">
    <source>
        <dbReference type="SMART" id="SM00646"/>
    </source>
</evidence>
<dbReference type="InterPro" id="IPR050695">
    <property type="entry name" value="N-acetylmuramoyl_amidase_3"/>
</dbReference>
<accession>A0AA35TBY6</accession>
<dbReference type="AlphaFoldDB" id="A0AA35TBY6"/>
<evidence type="ECO:0000313" key="3">
    <source>
        <dbReference type="EMBL" id="CAI8045149.1"/>
    </source>
</evidence>
<comment type="caution">
    <text evidence="3">The sequence shown here is derived from an EMBL/GenBank/DDBJ whole genome shotgun (WGS) entry which is preliminary data.</text>
</comment>
<dbReference type="Pfam" id="PF01520">
    <property type="entry name" value="Amidase_3"/>
    <property type="match status" value="1"/>
</dbReference>
<dbReference type="Gene3D" id="3.40.630.40">
    <property type="entry name" value="Zn-dependent exopeptidases"/>
    <property type="match status" value="1"/>
</dbReference>
<dbReference type="PANTHER" id="PTHR30404">
    <property type="entry name" value="N-ACETYLMURAMOYL-L-ALANINE AMIDASE"/>
    <property type="match status" value="1"/>
</dbReference>
<sequence length="329" mass="35491">MSAIGRLLIAAGAAFAVVAAAAVALALNDDRPAPERFVPLRAPVRAPYPGISLRGLVAPWRVALQVGHLHTDQYPPELAHRRTATGASAAGVSEVDVNQAVAEAAAALLRQRDIDVVLLPATVPPEFDADAFVSIHADGGASSGYKVSPPWRASSASRRLSALLREHYGKVTGMREDLNGVTYNMRGYYAFGGRFRHAIAVTTPAAILEMGYLTDPRDRAFLVAHPERAARAIADGVLAFLEERDPLDPTAVIPPAPTVRWPAGRSVPLHAAPTRDSTVRSYVRPTDLLLALGRDGDWYDVRVRGSYPRLRLDPRRRSDEWGAATLTTH</sequence>
<dbReference type="SMART" id="SM00646">
    <property type="entry name" value="Ami_3"/>
    <property type="match status" value="1"/>
</dbReference>
<dbReference type="EMBL" id="CASHTH010003452">
    <property type="protein sequence ID" value="CAI8045149.1"/>
    <property type="molecule type" value="Genomic_DNA"/>
</dbReference>
<dbReference type="GO" id="GO:0009253">
    <property type="term" value="P:peptidoglycan catabolic process"/>
    <property type="evidence" value="ECO:0007669"/>
    <property type="project" value="InterPro"/>
</dbReference>
<organism evidence="3 4">
    <name type="scientific">Geodia barretti</name>
    <name type="common">Barrett's horny sponge</name>
    <dbReference type="NCBI Taxonomy" id="519541"/>
    <lineage>
        <taxon>Eukaryota</taxon>
        <taxon>Metazoa</taxon>
        <taxon>Porifera</taxon>
        <taxon>Demospongiae</taxon>
        <taxon>Heteroscleromorpha</taxon>
        <taxon>Tetractinellida</taxon>
        <taxon>Astrophorina</taxon>
        <taxon>Geodiidae</taxon>
        <taxon>Geodia</taxon>
    </lineage>
</organism>
<dbReference type="SUPFAM" id="SSF53187">
    <property type="entry name" value="Zn-dependent exopeptidases"/>
    <property type="match status" value="1"/>
</dbReference>
<dbReference type="Proteomes" id="UP001174909">
    <property type="component" value="Unassembled WGS sequence"/>
</dbReference>
<reference evidence="3" key="1">
    <citation type="submission" date="2023-03" db="EMBL/GenBank/DDBJ databases">
        <authorList>
            <person name="Steffen K."/>
            <person name="Cardenas P."/>
        </authorList>
    </citation>
    <scope>NUCLEOTIDE SEQUENCE</scope>
</reference>
<keyword evidence="1" id="KW-0378">Hydrolase</keyword>
<name>A0AA35TBY6_GEOBA</name>
<dbReference type="GO" id="GO:0008745">
    <property type="term" value="F:N-acetylmuramoyl-L-alanine amidase activity"/>
    <property type="evidence" value="ECO:0007669"/>
    <property type="project" value="InterPro"/>
</dbReference>